<accession>A0ABV2EN03</accession>
<proteinExistence type="predicted"/>
<keyword evidence="3" id="KW-1185">Reference proteome</keyword>
<name>A0ABV2EN03_9CAUL</name>
<dbReference type="RefSeq" id="WP_331932821.1">
    <property type="nucleotide sequence ID" value="NZ_JBEPLU010000003.1"/>
</dbReference>
<dbReference type="Pfam" id="PF14534">
    <property type="entry name" value="DUF4440"/>
    <property type="match status" value="1"/>
</dbReference>
<evidence type="ECO:0000313" key="2">
    <source>
        <dbReference type="EMBL" id="MET3528450.1"/>
    </source>
</evidence>
<dbReference type="InterPro" id="IPR032710">
    <property type="entry name" value="NTF2-like_dom_sf"/>
</dbReference>
<gene>
    <name evidence="2" type="ORF">ABID41_003589</name>
</gene>
<protein>
    <submittedName>
        <fullName evidence="2">Ketosteroid isomerase-like protein</fullName>
    </submittedName>
</protein>
<evidence type="ECO:0000313" key="3">
    <source>
        <dbReference type="Proteomes" id="UP001549110"/>
    </source>
</evidence>
<feature type="domain" description="DUF4440" evidence="1">
    <location>
        <begin position="8"/>
        <end position="115"/>
    </location>
</feature>
<sequence>MTAPEDAIRARRKLTNKLIAAHDAGRLRPFFDPQANLISGEGGLLMGAGAIIAAFEAQFRDPSFVTYLRTTQNVTLDADGGRAAEVGEWQATWKDAASSGPYLAVWKKDRGQWVIESETFVTLR</sequence>
<dbReference type="Gene3D" id="3.10.450.50">
    <property type="match status" value="1"/>
</dbReference>
<evidence type="ECO:0000259" key="1">
    <source>
        <dbReference type="Pfam" id="PF14534"/>
    </source>
</evidence>
<dbReference type="InterPro" id="IPR027843">
    <property type="entry name" value="DUF4440"/>
</dbReference>
<reference evidence="2 3" key="1">
    <citation type="submission" date="2024-06" db="EMBL/GenBank/DDBJ databases">
        <title>Genomic Encyclopedia of Type Strains, Phase IV (KMG-IV): sequencing the most valuable type-strain genomes for metagenomic binning, comparative biology and taxonomic classification.</title>
        <authorList>
            <person name="Goeker M."/>
        </authorList>
    </citation>
    <scope>NUCLEOTIDE SEQUENCE [LARGE SCALE GENOMIC DNA]</scope>
    <source>
        <strain evidence="2 3">DSM 17809</strain>
    </source>
</reference>
<dbReference type="EMBL" id="JBEPLU010000003">
    <property type="protein sequence ID" value="MET3528450.1"/>
    <property type="molecule type" value="Genomic_DNA"/>
</dbReference>
<dbReference type="Proteomes" id="UP001549110">
    <property type="component" value="Unassembled WGS sequence"/>
</dbReference>
<organism evidence="2 3">
    <name type="scientific">Phenylobacterium koreense</name>
    <dbReference type="NCBI Taxonomy" id="266125"/>
    <lineage>
        <taxon>Bacteria</taxon>
        <taxon>Pseudomonadati</taxon>
        <taxon>Pseudomonadota</taxon>
        <taxon>Alphaproteobacteria</taxon>
        <taxon>Caulobacterales</taxon>
        <taxon>Caulobacteraceae</taxon>
        <taxon>Phenylobacterium</taxon>
    </lineage>
</organism>
<dbReference type="SUPFAM" id="SSF54427">
    <property type="entry name" value="NTF2-like"/>
    <property type="match status" value="1"/>
</dbReference>
<comment type="caution">
    <text evidence="2">The sequence shown here is derived from an EMBL/GenBank/DDBJ whole genome shotgun (WGS) entry which is preliminary data.</text>
</comment>